<dbReference type="FunFam" id="3.30.160.60:FF:000110">
    <property type="entry name" value="Zinc finger protein-like"/>
    <property type="match status" value="1"/>
</dbReference>
<feature type="domain" description="C2H2-type" evidence="13">
    <location>
        <begin position="582"/>
        <end position="609"/>
    </location>
</feature>
<dbReference type="InterPro" id="IPR013087">
    <property type="entry name" value="Znf_C2H2_type"/>
</dbReference>
<organism evidence="14">
    <name type="scientific">Menopon gallinae</name>
    <name type="common">poultry shaft louse</name>
    <dbReference type="NCBI Taxonomy" id="328185"/>
    <lineage>
        <taxon>Eukaryota</taxon>
        <taxon>Metazoa</taxon>
        <taxon>Ecdysozoa</taxon>
        <taxon>Arthropoda</taxon>
        <taxon>Hexapoda</taxon>
        <taxon>Insecta</taxon>
        <taxon>Pterygota</taxon>
        <taxon>Neoptera</taxon>
        <taxon>Paraneoptera</taxon>
        <taxon>Psocodea</taxon>
        <taxon>Troctomorpha</taxon>
        <taxon>Phthiraptera</taxon>
        <taxon>Amblycera</taxon>
        <taxon>Menoponidae</taxon>
        <taxon>Menopon</taxon>
    </lineage>
</organism>
<evidence type="ECO:0000256" key="7">
    <source>
        <dbReference type="ARBA" id="ARBA00023125"/>
    </source>
</evidence>
<evidence type="ECO:0000256" key="6">
    <source>
        <dbReference type="ARBA" id="ARBA00023015"/>
    </source>
</evidence>
<dbReference type="Pfam" id="PF00096">
    <property type="entry name" value="zf-C2H2"/>
    <property type="match status" value="8"/>
</dbReference>
<evidence type="ECO:0000256" key="2">
    <source>
        <dbReference type="ARBA" id="ARBA00022723"/>
    </source>
</evidence>
<keyword evidence="8" id="KW-0804">Transcription</keyword>
<feature type="domain" description="C2H2-type" evidence="13">
    <location>
        <begin position="498"/>
        <end position="521"/>
    </location>
</feature>
<keyword evidence="3" id="KW-0677">Repeat</keyword>
<comment type="caution">
    <text evidence="14">The sequence shown here is derived from an EMBL/GenBank/DDBJ whole genome shotgun (WGS) entry which is preliminary data.</text>
</comment>
<dbReference type="AlphaFoldDB" id="A0AAW2IDU3"/>
<dbReference type="PROSITE" id="PS50157">
    <property type="entry name" value="ZINC_FINGER_C2H2_2"/>
    <property type="match status" value="11"/>
</dbReference>
<dbReference type="SUPFAM" id="SSF57667">
    <property type="entry name" value="beta-beta-alpha zinc fingers"/>
    <property type="match status" value="6"/>
</dbReference>
<comment type="subcellular location">
    <subcellularLocation>
        <location evidence="1">Nucleus</location>
    </subcellularLocation>
</comment>
<evidence type="ECO:0000313" key="14">
    <source>
        <dbReference type="EMBL" id="KAL0280424.1"/>
    </source>
</evidence>
<dbReference type="PANTHER" id="PTHR24388:SF104">
    <property type="entry name" value="AT-RICH BINDING PROTEIN-RELATED"/>
    <property type="match status" value="1"/>
</dbReference>
<evidence type="ECO:0000256" key="10">
    <source>
        <dbReference type="ARBA" id="ARBA00037948"/>
    </source>
</evidence>
<dbReference type="FunFam" id="3.30.160.60:FF:000065">
    <property type="entry name" value="B-cell CLL/lymphoma 6, member B"/>
    <property type="match status" value="1"/>
</dbReference>
<dbReference type="PANTHER" id="PTHR24388">
    <property type="entry name" value="ZINC FINGER PROTEIN"/>
    <property type="match status" value="1"/>
</dbReference>
<dbReference type="GO" id="GO:0008270">
    <property type="term" value="F:zinc ion binding"/>
    <property type="evidence" value="ECO:0007669"/>
    <property type="project" value="UniProtKB-KW"/>
</dbReference>
<evidence type="ECO:0000256" key="12">
    <source>
        <dbReference type="SAM" id="MobiDB-lite"/>
    </source>
</evidence>
<dbReference type="EMBL" id="JARGDH010000001">
    <property type="protein sequence ID" value="KAL0280424.1"/>
    <property type="molecule type" value="Genomic_DNA"/>
</dbReference>
<feature type="domain" description="C2H2-type" evidence="13">
    <location>
        <begin position="554"/>
        <end position="581"/>
    </location>
</feature>
<evidence type="ECO:0000256" key="4">
    <source>
        <dbReference type="ARBA" id="ARBA00022771"/>
    </source>
</evidence>
<reference evidence="14" key="1">
    <citation type="journal article" date="2024" name="Gigascience">
        <title>Chromosome-level genome of the poultry shaft louse Menopon gallinae provides insight into the host-switching and adaptive evolution of parasitic lice.</title>
        <authorList>
            <person name="Xu Y."/>
            <person name="Ma L."/>
            <person name="Liu S."/>
            <person name="Liang Y."/>
            <person name="Liu Q."/>
            <person name="He Z."/>
            <person name="Tian L."/>
            <person name="Duan Y."/>
            <person name="Cai W."/>
            <person name="Li H."/>
            <person name="Song F."/>
        </authorList>
    </citation>
    <scope>NUCLEOTIDE SEQUENCE</scope>
    <source>
        <strain evidence="14">Cailab_2023a</strain>
    </source>
</reference>
<feature type="region of interest" description="Disordered" evidence="12">
    <location>
        <begin position="179"/>
        <end position="200"/>
    </location>
</feature>
<evidence type="ECO:0000256" key="8">
    <source>
        <dbReference type="ARBA" id="ARBA00023163"/>
    </source>
</evidence>
<sequence>MTEAKYSNLFSGRNMPHDLGFRSYHRNDCGWPSCYRNSTHFHCSTCGYGTSQVTNAVAHRRVCTGSSDVQISSDANLIQHEILQSSSPFTYYSAMTPTGSVGLSSHGNNQSSNSSKIINPPSTMFNFVIPAQSSQYGTLYGTQSVFPNSNLFSPSSFNSFGQLDSPWLSQTRIIPPGVHPPTSGSPDINRTHLEKGDVSTSGNGYGKIGSIESTAIGMCSPLTAEAFKVVSKELQNKIESQNWCCGTQGVVGFGIQNTQQSSCRFSDSAPQCSFSLLLLEQNDLKQAEECITADDFNFETAKSDEKINEKETSEQCFDACLEISKEGAGKDMDVTEGKDENLEVEGLLTQSNDENIDLESLTTSEDTDIIVEESETETIDPSLTSEELKLRCLVCNKSAPLLSVNNFISLSEEMPLTTTTQVSVLSKVSQVIDDESLNKLKDCSICPRCLNLINVVDRLEIKLKSVKDELIDMYKSKEKSVAVVDNPVENVEEATDNKLCNICNKTFSSSHYLEKHKQCHTKVFSYYCEYCGKGFAILRKLENHLLLHSNSSRFQCEMCGKRFAQKHTLTDHIRQHKGEYAYRCSVCNKGFVRKSVYKIHLQIHSGDSLICHCCGRQFKNSANLSVHVKQCSGDLKFSCNKCEKKFPIKSLLIRHVSLKHDSRYNFVCTICRKGFGKNSDLKTHLRSHSDSKPYNCTKCNNSYKSLSNLNQHMKVHSSIKALECNICNKQFTRNDSLKDHLNQHTGNKPYKCTTCWKTFANRINYNNHTKRHSGTLKQTPCPICGKLFAKGLKDHLISHSGQKPYSCKQCLAVFTVKSSLNKHVRTKHISPGSKA</sequence>
<evidence type="ECO:0000256" key="3">
    <source>
        <dbReference type="ARBA" id="ARBA00022737"/>
    </source>
</evidence>
<comment type="similarity">
    <text evidence="10">Belongs to the snail C2H2-type zinc-finger protein family.</text>
</comment>
<keyword evidence="4 11" id="KW-0863">Zinc-finger</keyword>
<dbReference type="GO" id="GO:0000978">
    <property type="term" value="F:RNA polymerase II cis-regulatory region sequence-specific DNA binding"/>
    <property type="evidence" value="ECO:0007669"/>
    <property type="project" value="TreeGrafter"/>
</dbReference>
<keyword evidence="7" id="KW-0238">DNA-binding</keyword>
<feature type="domain" description="C2H2-type" evidence="13">
    <location>
        <begin position="609"/>
        <end position="636"/>
    </location>
</feature>
<dbReference type="Gene3D" id="3.30.160.60">
    <property type="entry name" value="Classic Zinc Finger"/>
    <property type="match status" value="10"/>
</dbReference>
<evidence type="ECO:0000256" key="5">
    <source>
        <dbReference type="ARBA" id="ARBA00022833"/>
    </source>
</evidence>
<evidence type="ECO:0000256" key="11">
    <source>
        <dbReference type="PROSITE-ProRule" id="PRU00042"/>
    </source>
</evidence>
<feature type="domain" description="C2H2-type" evidence="13">
    <location>
        <begin position="722"/>
        <end position="749"/>
    </location>
</feature>
<feature type="domain" description="C2H2-type" evidence="13">
    <location>
        <begin position="526"/>
        <end position="553"/>
    </location>
</feature>
<keyword evidence="5" id="KW-0862">Zinc</keyword>
<feature type="domain" description="C2H2-type" evidence="13">
    <location>
        <begin position="666"/>
        <end position="693"/>
    </location>
</feature>
<accession>A0AAW2IDU3</accession>
<evidence type="ECO:0000259" key="13">
    <source>
        <dbReference type="PROSITE" id="PS50157"/>
    </source>
</evidence>
<feature type="domain" description="C2H2-type" evidence="13">
    <location>
        <begin position="805"/>
        <end position="833"/>
    </location>
</feature>
<dbReference type="GO" id="GO:0005634">
    <property type="term" value="C:nucleus"/>
    <property type="evidence" value="ECO:0007669"/>
    <property type="project" value="UniProtKB-SubCell"/>
</dbReference>
<dbReference type="InterPro" id="IPR050527">
    <property type="entry name" value="Snail/Krueppel_Znf"/>
</dbReference>
<dbReference type="GO" id="GO:0000981">
    <property type="term" value="F:DNA-binding transcription factor activity, RNA polymerase II-specific"/>
    <property type="evidence" value="ECO:0007669"/>
    <property type="project" value="TreeGrafter"/>
</dbReference>
<keyword evidence="9" id="KW-0539">Nucleus</keyword>
<dbReference type="Pfam" id="PF13912">
    <property type="entry name" value="zf-C2H2_6"/>
    <property type="match status" value="1"/>
</dbReference>
<gene>
    <name evidence="14" type="ORF">PYX00_001718</name>
</gene>
<dbReference type="SMART" id="SM00355">
    <property type="entry name" value="ZnF_C2H2"/>
    <property type="match status" value="13"/>
</dbReference>
<dbReference type="FunFam" id="3.30.160.60:FF:000100">
    <property type="entry name" value="Zinc finger 45-like"/>
    <property type="match status" value="1"/>
</dbReference>
<name>A0AAW2IDU3_9NEOP</name>
<feature type="domain" description="C2H2-type" evidence="13">
    <location>
        <begin position="694"/>
        <end position="721"/>
    </location>
</feature>
<evidence type="ECO:0000256" key="9">
    <source>
        <dbReference type="ARBA" id="ARBA00023242"/>
    </source>
</evidence>
<feature type="domain" description="C2H2-type" evidence="13">
    <location>
        <begin position="750"/>
        <end position="777"/>
    </location>
</feature>
<dbReference type="PROSITE" id="PS00028">
    <property type="entry name" value="ZINC_FINGER_C2H2_1"/>
    <property type="match status" value="10"/>
</dbReference>
<dbReference type="FunFam" id="3.30.160.60:FF:000145">
    <property type="entry name" value="Zinc finger protein 574"/>
    <property type="match status" value="1"/>
</dbReference>
<keyword evidence="6" id="KW-0805">Transcription regulation</keyword>
<protein>
    <recommendedName>
        <fullName evidence="13">C2H2-type domain-containing protein</fullName>
    </recommendedName>
</protein>
<dbReference type="InterPro" id="IPR036236">
    <property type="entry name" value="Znf_C2H2_sf"/>
</dbReference>
<feature type="domain" description="C2H2-type" evidence="13">
    <location>
        <begin position="637"/>
        <end position="665"/>
    </location>
</feature>
<evidence type="ECO:0000256" key="1">
    <source>
        <dbReference type="ARBA" id="ARBA00004123"/>
    </source>
</evidence>
<keyword evidence="2" id="KW-0479">Metal-binding</keyword>
<dbReference type="FunFam" id="3.30.160.60:FF:000325">
    <property type="entry name" value="ZFP90 zinc finger protein"/>
    <property type="match status" value="1"/>
</dbReference>
<proteinExistence type="inferred from homology"/>